<feature type="transmembrane region" description="Helical" evidence="2">
    <location>
        <begin position="41"/>
        <end position="61"/>
    </location>
</feature>
<gene>
    <name evidence="4" type="ORF">GCM10011594_34260</name>
</gene>
<keyword evidence="5" id="KW-1185">Reference proteome</keyword>
<sequence>MSAPTLDRRVPPDPGLGGPAGRPPAGPRPAPQPRRGDSVPVAASLVGAVALLAGTTALPTVLDGTSWVLPLVEVVLVVVLIGLGCRMIRTPPVVTVLAQLVAMAIALTSLFTASGIGGVLPSVSAYHEAQTLLSGAWEQIRTTVPPAPSTPELAFLIALSVGLAALIVDFLVAEAKAPALVALPLLCLYSVPAAIAGQMLPWYSFVAPAAAYLVLLAVAGHPGRRSDVRAGVGLAGRGVVIGALAVVVALALADAVTGVGTEGRLPRSDVQASTVGLSPFTTLHGTLLRGDPKDVLRVSGLKQPDYLRTVALTTWTPGQGWSLGDLRSDASDINGSLPGSQDTIDDATVTVTSYPAFRDRFLPLYGGTDAITGLGKAWDYDVALGTAHRTDPVNPGTYRLQVRTQRPTDAELEQDTVTPGGALTETGRLSPSVSKLAQDVTASASTAFDKALALQQYFTDPSNGFTYSLTVPTGDSGDALVDFLNNKQGYCEQYATAMAVMLRALGIPTRVGIGFTQGKQQPDGSYLIDSNDAHAWVEVAFDTNGWVRFDPTPLTNGQGGEQGFSPKAAGTASSSSAAPTEDTETSSTGRTANPDGERTRTAPSTQASAQGVADAADPGSSTGWRVVLWTLAVIVVVGALLGAPTWLRSARRRRRLELAAGHGPGAAAAAWAEIEDVATDHGILAQPTESARVVANRLARRAHLDDHGRGLLRAAVQAVETEWYGSADGSGQGPGGGSADGPDGAAAGLSGGAAGGPARGGRPAGGADATAAGAVDAGAKGVRRVAEGGTAVATRPAELVGAVRAVTEGLARQEPLRPLDRWFPRSLRRS</sequence>
<name>A0A917T8E2_9ACTN</name>
<feature type="compositionally biased region" description="Basic and acidic residues" evidence="1">
    <location>
        <begin position="1"/>
        <end position="11"/>
    </location>
</feature>
<feature type="compositionally biased region" description="Low complexity" evidence="1">
    <location>
        <begin position="565"/>
        <end position="588"/>
    </location>
</feature>
<organism evidence="4 5">
    <name type="scientific">Nakamurella endophytica</name>
    <dbReference type="NCBI Taxonomy" id="1748367"/>
    <lineage>
        <taxon>Bacteria</taxon>
        <taxon>Bacillati</taxon>
        <taxon>Actinomycetota</taxon>
        <taxon>Actinomycetes</taxon>
        <taxon>Nakamurellales</taxon>
        <taxon>Nakamurellaceae</taxon>
        <taxon>Nakamurella</taxon>
    </lineage>
</organism>
<keyword evidence="2" id="KW-0472">Membrane</keyword>
<comment type="caution">
    <text evidence="4">The sequence shown here is derived from an EMBL/GenBank/DDBJ whole genome shotgun (WGS) entry which is preliminary data.</text>
</comment>
<feature type="domain" description="Transglutaminase-like" evidence="3">
    <location>
        <begin position="483"/>
        <end position="553"/>
    </location>
</feature>
<dbReference type="PANTHER" id="PTHR42736:SF1">
    <property type="entry name" value="PROTEIN-GLUTAMINE GAMMA-GLUTAMYLTRANSFERASE"/>
    <property type="match status" value="1"/>
</dbReference>
<feature type="transmembrane region" description="Helical" evidence="2">
    <location>
        <begin position="202"/>
        <end position="220"/>
    </location>
</feature>
<evidence type="ECO:0000256" key="2">
    <source>
        <dbReference type="SAM" id="Phobius"/>
    </source>
</evidence>
<proteinExistence type="predicted"/>
<keyword evidence="2" id="KW-1133">Transmembrane helix</keyword>
<keyword evidence="2" id="KW-0812">Transmembrane</keyword>
<protein>
    <recommendedName>
        <fullName evidence="3">Transglutaminase-like domain-containing protein</fullName>
    </recommendedName>
</protein>
<feature type="transmembrane region" description="Helical" evidence="2">
    <location>
        <begin position="100"/>
        <end position="120"/>
    </location>
</feature>
<dbReference type="PANTHER" id="PTHR42736">
    <property type="entry name" value="PROTEIN-GLUTAMINE GAMMA-GLUTAMYLTRANSFERASE"/>
    <property type="match status" value="1"/>
</dbReference>
<feature type="compositionally biased region" description="Gly residues" evidence="1">
    <location>
        <begin position="728"/>
        <end position="739"/>
    </location>
</feature>
<accession>A0A917T8E2</accession>
<dbReference type="InterPro" id="IPR021878">
    <property type="entry name" value="TgpA_N"/>
</dbReference>
<evidence type="ECO:0000313" key="4">
    <source>
        <dbReference type="EMBL" id="GGM11454.1"/>
    </source>
</evidence>
<feature type="transmembrane region" description="Helical" evidence="2">
    <location>
        <begin position="626"/>
        <end position="647"/>
    </location>
</feature>
<evidence type="ECO:0000256" key="1">
    <source>
        <dbReference type="SAM" id="MobiDB-lite"/>
    </source>
</evidence>
<dbReference type="AlphaFoldDB" id="A0A917T8E2"/>
<evidence type="ECO:0000259" key="3">
    <source>
        <dbReference type="SMART" id="SM00460"/>
    </source>
</evidence>
<evidence type="ECO:0000313" key="5">
    <source>
        <dbReference type="Proteomes" id="UP000655208"/>
    </source>
</evidence>
<dbReference type="InterPro" id="IPR052901">
    <property type="entry name" value="Bact_TGase-like"/>
</dbReference>
<feature type="compositionally biased region" description="Pro residues" evidence="1">
    <location>
        <begin position="21"/>
        <end position="32"/>
    </location>
</feature>
<feature type="transmembrane region" description="Helical" evidence="2">
    <location>
        <begin position="153"/>
        <end position="172"/>
    </location>
</feature>
<dbReference type="SUPFAM" id="SSF54001">
    <property type="entry name" value="Cysteine proteinases"/>
    <property type="match status" value="1"/>
</dbReference>
<feature type="region of interest" description="Disordered" evidence="1">
    <location>
        <begin position="551"/>
        <end position="620"/>
    </location>
</feature>
<feature type="transmembrane region" description="Helical" evidence="2">
    <location>
        <begin position="179"/>
        <end position="196"/>
    </location>
</feature>
<reference evidence="4" key="2">
    <citation type="submission" date="2020-09" db="EMBL/GenBank/DDBJ databases">
        <authorList>
            <person name="Sun Q."/>
            <person name="Zhou Y."/>
        </authorList>
    </citation>
    <scope>NUCLEOTIDE SEQUENCE</scope>
    <source>
        <strain evidence="4">CGMCC 4.7308</strain>
    </source>
</reference>
<feature type="region of interest" description="Disordered" evidence="1">
    <location>
        <begin position="1"/>
        <end position="37"/>
    </location>
</feature>
<dbReference type="SMART" id="SM00460">
    <property type="entry name" value="TGc"/>
    <property type="match status" value="1"/>
</dbReference>
<dbReference type="Proteomes" id="UP000655208">
    <property type="component" value="Unassembled WGS sequence"/>
</dbReference>
<feature type="transmembrane region" description="Helical" evidence="2">
    <location>
        <begin position="67"/>
        <end position="88"/>
    </location>
</feature>
<reference evidence="4" key="1">
    <citation type="journal article" date="2014" name="Int. J. Syst. Evol. Microbiol.">
        <title>Complete genome sequence of Corynebacterium casei LMG S-19264T (=DSM 44701T), isolated from a smear-ripened cheese.</title>
        <authorList>
            <consortium name="US DOE Joint Genome Institute (JGI-PGF)"/>
            <person name="Walter F."/>
            <person name="Albersmeier A."/>
            <person name="Kalinowski J."/>
            <person name="Ruckert C."/>
        </authorList>
    </citation>
    <scope>NUCLEOTIDE SEQUENCE</scope>
    <source>
        <strain evidence="4">CGMCC 4.7308</strain>
    </source>
</reference>
<dbReference type="EMBL" id="BMNA01000009">
    <property type="protein sequence ID" value="GGM11454.1"/>
    <property type="molecule type" value="Genomic_DNA"/>
</dbReference>
<dbReference type="InterPro" id="IPR038765">
    <property type="entry name" value="Papain-like_cys_pep_sf"/>
</dbReference>
<feature type="transmembrane region" description="Helical" evidence="2">
    <location>
        <begin position="232"/>
        <end position="253"/>
    </location>
</feature>
<dbReference type="Pfam" id="PF11992">
    <property type="entry name" value="TgpA_N"/>
    <property type="match status" value="1"/>
</dbReference>
<feature type="compositionally biased region" description="Gly residues" evidence="1">
    <location>
        <begin position="749"/>
        <end position="764"/>
    </location>
</feature>
<dbReference type="InterPro" id="IPR002931">
    <property type="entry name" value="Transglutaminase-like"/>
</dbReference>
<dbReference type="Gene3D" id="3.10.620.30">
    <property type="match status" value="1"/>
</dbReference>
<feature type="region of interest" description="Disordered" evidence="1">
    <location>
        <begin position="725"/>
        <end position="769"/>
    </location>
</feature>
<dbReference type="Pfam" id="PF01841">
    <property type="entry name" value="Transglut_core"/>
    <property type="match status" value="1"/>
</dbReference>